<dbReference type="EMBL" id="JAQJAN010000011">
    <property type="protein sequence ID" value="KAJ5719002.1"/>
    <property type="molecule type" value="Genomic_DNA"/>
</dbReference>
<evidence type="ECO:0000313" key="5">
    <source>
        <dbReference type="EMBL" id="KAJ5719002.1"/>
    </source>
</evidence>
<dbReference type="InterPro" id="IPR035979">
    <property type="entry name" value="RBD_domain_sf"/>
</dbReference>
<dbReference type="GO" id="GO:0005737">
    <property type="term" value="C:cytoplasm"/>
    <property type="evidence" value="ECO:0007669"/>
    <property type="project" value="TreeGrafter"/>
</dbReference>
<evidence type="ECO:0000256" key="1">
    <source>
        <dbReference type="ARBA" id="ARBA00022884"/>
    </source>
</evidence>
<reference evidence="5" key="2">
    <citation type="submission" date="2023-01" db="EMBL/GenBank/DDBJ databases">
        <authorList>
            <person name="Petersen C."/>
        </authorList>
    </citation>
    <scope>NUCLEOTIDE SEQUENCE</scope>
    <source>
        <strain evidence="5">IBT 17514</strain>
    </source>
</reference>
<dbReference type="SMART" id="SM00360">
    <property type="entry name" value="RRM"/>
    <property type="match status" value="2"/>
</dbReference>
<feature type="region of interest" description="Disordered" evidence="3">
    <location>
        <begin position="124"/>
        <end position="148"/>
    </location>
</feature>
<accession>A0AAD6HHP2</accession>
<comment type="caution">
    <text evidence="5">The sequence shown here is derived from an EMBL/GenBank/DDBJ whole genome shotgun (WGS) entry which is preliminary data.</text>
</comment>
<keyword evidence="6" id="KW-1185">Reference proteome</keyword>
<keyword evidence="1 2" id="KW-0694">RNA-binding</keyword>
<dbReference type="PANTHER" id="PTHR23003">
    <property type="entry name" value="RNA RECOGNITION MOTIF RRM DOMAIN CONTAINING PROTEIN"/>
    <property type="match status" value="1"/>
</dbReference>
<evidence type="ECO:0000313" key="6">
    <source>
        <dbReference type="Proteomes" id="UP001215712"/>
    </source>
</evidence>
<dbReference type="PANTHER" id="PTHR23003:SF60">
    <property type="entry name" value="RNA BINDING PROTEIN (AFU_ORTHOLOGUE AFUA_1G02950)"/>
    <property type="match status" value="1"/>
</dbReference>
<dbReference type="Proteomes" id="UP001215712">
    <property type="component" value="Unassembled WGS sequence"/>
</dbReference>
<sequence>MPISGREKGRSPRSRRTDDEFVVFLQGIPAHCRWQELKDLVRQTALHIRQAVVYDDSHGFPTGLGQIIVKNEDEAWRTYHRLSTNGWEGQSLVVTLARTSAPTKPIAGPTRSPPAMIQGYVSGHSTPPRSHGSMTLPPSPISPESVHSAGPTYPYPDFGQMMGPMPMPQPFMPMMPDPMSQPMPCFPPSPMMHCSMFDPPGWNMMPMYPVSPVQTLPECTKDGYPSPHPRKPWSNQDEVGPGMSDLAQRAVYIKNLGASTTTADLTRLLSGTGTVEQCNVTMTADANENEAQTHGSAIMRSVDEARRAVTMLNNMTFMGMQIRVKTDTRPIVARSGSWDGVMAAEEDLVKGLSELGLQEKVNPVVGYSQPAPEALPRSGADRKPLVVDGSGQRRPSLEMLSTSAPT</sequence>
<dbReference type="Gene3D" id="3.30.70.330">
    <property type="match status" value="2"/>
</dbReference>
<evidence type="ECO:0000259" key="4">
    <source>
        <dbReference type="PROSITE" id="PS50102"/>
    </source>
</evidence>
<name>A0AAD6HHP2_9EURO</name>
<organism evidence="5 6">
    <name type="scientific">Penicillium malachiteum</name>
    <dbReference type="NCBI Taxonomy" id="1324776"/>
    <lineage>
        <taxon>Eukaryota</taxon>
        <taxon>Fungi</taxon>
        <taxon>Dikarya</taxon>
        <taxon>Ascomycota</taxon>
        <taxon>Pezizomycotina</taxon>
        <taxon>Eurotiomycetes</taxon>
        <taxon>Eurotiomycetidae</taxon>
        <taxon>Eurotiales</taxon>
        <taxon>Aspergillaceae</taxon>
        <taxon>Penicillium</taxon>
    </lineage>
</organism>
<evidence type="ECO:0000256" key="2">
    <source>
        <dbReference type="PROSITE-ProRule" id="PRU00176"/>
    </source>
</evidence>
<dbReference type="GO" id="GO:0005634">
    <property type="term" value="C:nucleus"/>
    <property type="evidence" value="ECO:0007669"/>
    <property type="project" value="TreeGrafter"/>
</dbReference>
<dbReference type="InterPro" id="IPR000504">
    <property type="entry name" value="RRM_dom"/>
</dbReference>
<evidence type="ECO:0000256" key="3">
    <source>
        <dbReference type="SAM" id="MobiDB-lite"/>
    </source>
</evidence>
<dbReference type="PROSITE" id="PS50102">
    <property type="entry name" value="RRM"/>
    <property type="match status" value="1"/>
</dbReference>
<protein>
    <submittedName>
        <fullName evidence="5">Nucleotide-binding alpha-beta plait</fullName>
    </submittedName>
</protein>
<dbReference type="GO" id="GO:1990904">
    <property type="term" value="C:ribonucleoprotein complex"/>
    <property type="evidence" value="ECO:0007669"/>
    <property type="project" value="TreeGrafter"/>
</dbReference>
<dbReference type="AlphaFoldDB" id="A0AAD6HHP2"/>
<dbReference type="CDD" id="cd00590">
    <property type="entry name" value="RRM_SF"/>
    <property type="match status" value="1"/>
</dbReference>
<dbReference type="InterPro" id="IPR050374">
    <property type="entry name" value="RRT5_SRSF_SR"/>
</dbReference>
<dbReference type="Pfam" id="PF00076">
    <property type="entry name" value="RRM_1"/>
    <property type="match status" value="1"/>
</dbReference>
<feature type="domain" description="RRM" evidence="4">
    <location>
        <begin position="249"/>
        <end position="329"/>
    </location>
</feature>
<dbReference type="GO" id="GO:0003729">
    <property type="term" value="F:mRNA binding"/>
    <property type="evidence" value="ECO:0007669"/>
    <property type="project" value="TreeGrafter"/>
</dbReference>
<feature type="region of interest" description="Disordered" evidence="3">
    <location>
        <begin position="367"/>
        <end position="406"/>
    </location>
</feature>
<gene>
    <name evidence="5" type="ORF">N7493_007457</name>
</gene>
<dbReference type="InterPro" id="IPR012677">
    <property type="entry name" value="Nucleotide-bd_a/b_plait_sf"/>
</dbReference>
<reference evidence="5" key="1">
    <citation type="journal article" date="2023" name="IMA Fungus">
        <title>Comparative genomic study of the Penicillium genus elucidates a diverse pangenome and 15 lateral gene transfer events.</title>
        <authorList>
            <person name="Petersen C."/>
            <person name="Sorensen T."/>
            <person name="Nielsen M.R."/>
            <person name="Sondergaard T.E."/>
            <person name="Sorensen J.L."/>
            <person name="Fitzpatrick D.A."/>
            <person name="Frisvad J.C."/>
            <person name="Nielsen K.L."/>
        </authorList>
    </citation>
    <scope>NUCLEOTIDE SEQUENCE</scope>
    <source>
        <strain evidence="5">IBT 17514</strain>
    </source>
</reference>
<proteinExistence type="predicted"/>
<dbReference type="SUPFAM" id="SSF54928">
    <property type="entry name" value="RNA-binding domain, RBD"/>
    <property type="match status" value="2"/>
</dbReference>